<dbReference type="Ensembl" id="ENSMALT00000024617.1">
    <property type="protein sequence ID" value="ENSMALP00000024162.1"/>
    <property type="gene ID" value="ENSMALG00000016854.1"/>
</dbReference>
<keyword evidence="10" id="KW-1185">Reference proteome</keyword>
<comment type="subcellular location">
    <subcellularLocation>
        <location evidence="1">Cytoplasm</location>
        <location evidence="1">Cytoskeleton</location>
        <location evidence="1">Cilium axoneme</location>
    </subcellularLocation>
</comment>
<name>A0A3Q3K709_MONAL</name>
<dbReference type="Pfam" id="PF10629">
    <property type="entry name" value="CMI2B-like"/>
    <property type="match status" value="1"/>
</dbReference>
<keyword evidence="4" id="KW-0966">Cell projection</keyword>
<proteinExistence type="inferred from homology"/>
<dbReference type="AlphaFoldDB" id="A0A3Q3K709"/>
<evidence type="ECO:0000313" key="9">
    <source>
        <dbReference type="Ensembl" id="ENSMALP00000024162.1"/>
    </source>
</evidence>
<dbReference type="KEGG" id="malb:109963491"/>
<dbReference type="InterPro" id="IPR018902">
    <property type="entry name" value="CMI2A-C-like_dom"/>
</dbReference>
<keyword evidence="2" id="KW-0963">Cytoplasm</keyword>
<dbReference type="Proteomes" id="UP000261600">
    <property type="component" value="Unplaced"/>
</dbReference>
<evidence type="ECO:0000256" key="7">
    <source>
        <dbReference type="ARBA" id="ARBA00041163"/>
    </source>
</evidence>
<sequence length="337" mass="37696">MFLFAAELSVHISVYGHYAPSVCLSSVFCSNKQTPREGDLHASTFCGFDMDKYAPKFSTVLLTQDPHYIPGYAGYCPQLKFNMGKSYGQLTAELLSSPSVRHSNHLVLHTGYVPLTESGTGLTLRTTPDSNLKTMIPGYTGFIPRSQNVLACSYSETCRRALTEFYEERHGKLQQQSVSLPTVVNYTNQQFERSKPTLTAISNKVISNKPLKPFTPIGKPYFMEDDNPHKYFISGFTGHVPKSRFLIGKGYPITTNQALIQFRKQQQQQSAPVSHDNTRKDSTTLLMPIIYPSDKGVVPSFTGHIPGFKFMHGHTFGQLSQNALEKSGIRRTFQETS</sequence>
<evidence type="ECO:0000313" key="10">
    <source>
        <dbReference type="Proteomes" id="UP000261600"/>
    </source>
</evidence>
<reference evidence="9" key="2">
    <citation type="submission" date="2025-09" db="UniProtKB">
        <authorList>
            <consortium name="Ensembl"/>
        </authorList>
    </citation>
    <scope>IDENTIFICATION</scope>
</reference>
<dbReference type="GO" id="GO:0015630">
    <property type="term" value="C:microtubule cytoskeleton"/>
    <property type="evidence" value="ECO:0007669"/>
    <property type="project" value="UniProtKB-ARBA"/>
</dbReference>
<reference evidence="9" key="1">
    <citation type="submission" date="2025-08" db="UniProtKB">
        <authorList>
            <consortium name="Ensembl"/>
        </authorList>
    </citation>
    <scope>IDENTIFICATION</scope>
</reference>
<evidence type="ECO:0000256" key="4">
    <source>
        <dbReference type="ARBA" id="ARBA00023273"/>
    </source>
</evidence>
<evidence type="ECO:0000256" key="3">
    <source>
        <dbReference type="ARBA" id="ARBA00023212"/>
    </source>
</evidence>
<evidence type="ECO:0000259" key="8">
    <source>
        <dbReference type="Pfam" id="PF10629"/>
    </source>
</evidence>
<evidence type="ECO:0000256" key="6">
    <source>
        <dbReference type="ARBA" id="ARBA00035661"/>
    </source>
</evidence>
<dbReference type="PANTHER" id="PTHR22146">
    <property type="entry name" value="CAT EYE SYNDROME CRITICAL REGION PROTEIN 6"/>
    <property type="match status" value="1"/>
</dbReference>
<evidence type="ECO:0000256" key="5">
    <source>
        <dbReference type="ARBA" id="ARBA00035003"/>
    </source>
</evidence>
<comment type="similarity">
    <text evidence="6">Belongs to the CIMIP2 family.</text>
</comment>
<organism evidence="9 10">
    <name type="scientific">Monopterus albus</name>
    <name type="common">Swamp eel</name>
    <dbReference type="NCBI Taxonomy" id="43700"/>
    <lineage>
        <taxon>Eukaryota</taxon>
        <taxon>Metazoa</taxon>
        <taxon>Chordata</taxon>
        <taxon>Craniata</taxon>
        <taxon>Vertebrata</taxon>
        <taxon>Euteleostomi</taxon>
        <taxon>Actinopterygii</taxon>
        <taxon>Neopterygii</taxon>
        <taxon>Teleostei</taxon>
        <taxon>Neoteleostei</taxon>
        <taxon>Acanthomorphata</taxon>
        <taxon>Anabantaria</taxon>
        <taxon>Synbranchiformes</taxon>
        <taxon>Synbranchidae</taxon>
        <taxon>Monopterus</taxon>
    </lineage>
</organism>
<comment type="function">
    <text evidence="5">Microtubule inner protein (MIP) part of the dynein-decorated doublet microtubules (DMTs) in cilia axoneme, which is required for motile cilia beating.</text>
</comment>
<dbReference type="GO" id="GO:0005930">
    <property type="term" value="C:axoneme"/>
    <property type="evidence" value="ECO:0007669"/>
    <property type="project" value="UniProtKB-SubCell"/>
</dbReference>
<dbReference type="OrthoDB" id="2019884at2759"/>
<protein>
    <recommendedName>
        <fullName evidence="7">Ciliary microtubule inner protein 2B</fullName>
    </recommendedName>
</protein>
<keyword evidence="3" id="KW-0206">Cytoskeleton</keyword>
<accession>A0A3Q3K709</accession>
<feature type="domain" description="Ciliary microtubule inner protein 2A-C-like" evidence="8">
    <location>
        <begin position="65"/>
        <end position="97"/>
    </location>
</feature>
<evidence type="ECO:0000256" key="2">
    <source>
        <dbReference type="ARBA" id="ARBA00022490"/>
    </source>
</evidence>
<dbReference type="PANTHER" id="PTHR22146:SF8">
    <property type="entry name" value="PROTEIN FAM166B"/>
    <property type="match status" value="1"/>
</dbReference>
<dbReference type="STRING" id="43700.ENSMALP00000024162"/>
<dbReference type="CTD" id="730112"/>
<evidence type="ECO:0000256" key="1">
    <source>
        <dbReference type="ARBA" id="ARBA00004430"/>
    </source>
</evidence>
<dbReference type="GeneID" id="109963491"/>
<dbReference type="RefSeq" id="XP_020461703.1">
    <property type="nucleotide sequence ID" value="XM_020606047.1"/>
</dbReference>